<evidence type="ECO:0000313" key="13">
    <source>
        <dbReference type="Proteomes" id="UP000078084"/>
    </source>
</evidence>
<keyword evidence="4 11" id="KW-0812">Transmembrane</keyword>
<evidence type="ECO:0000313" key="12">
    <source>
        <dbReference type="EMBL" id="KKO71422.1"/>
    </source>
</evidence>
<dbReference type="InterPro" id="IPR003820">
    <property type="entry name" value="KdpC"/>
</dbReference>
<dbReference type="GO" id="GO:0008556">
    <property type="term" value="F:P-type potassium transmembrane transporter activity"/>
    <property type="evidence" value="ECO:0007669"/>
    <property type="project" value="InterPro"/>
</dbReference>
<sequence>MSTIDTDEASVAPQAGIFIHDGGWLRAALGMALLAMAGLGLLYPLAGVGLGQALFPQAANGSLLVRDGVIVGSALVAQPFQGAEYFHPRPSATGYDPLAAAGSNQARSNPALQQRLDAARRAAAAREQIPPADVPADLITQSGSGLDPHISPQAAAVQVYRVARARGVTAGRVQELLARQLEPRQFGLLGQPRVNVLALNLALDRLLPVQDADTVSGGK</sequence>
<evidence type="ECO:0000256" key="3">
    <source>
        <dbReference type="ARBA" id="ARBA00022538"/>
    </source>
</evidence>
<protein>
    <recommendedName>
        <fullName evidence="11">Potassium-transporting ATPase KdpC subunit</fullName>
    </recommendedName>
    <alternativeName>
        <fullName evidence="11">ATP phosphohydrolase [potassium-transporting] C chain</fullName>
    </alternativeName>
    <alternativeName>
        <fullName evidence="11">Potassium-binding and translocating subunit C</fullName>
    </alternativeName>
    <alternativeName>
        <fullName evidence="11">Potassium-translocating ATPase C chain</fullName>
    </alternativeName>
</protein>
<dbReference type="PANTHER" id="PTHR30042">
    <property type="entry name" value="POTASSIUM-TRANSPORTING ATPASE C CHAIN"/>
    <property type="match status" value="1"/>
</dbReference>
<dbReference type="GO" id="GO:0005886">
    <property type="term" value="C:plasma membrane"/>
    <property type="evidence" value="ECO:0007669"/>
    <property type="project" value="UniProtKB-SubCell"/>
</dbReference>
<comment type="subcellular location">
    <subcellularLocation>
        <location evidence="11">Cell membrane</location>
        <topology evidence="11">Single-pass membrane protein</topology>
    </subcellularLocation>
</comment>
<dbReference type="Proteomes" id="UP000078084">
    <property type="component" value="Unassembled WGS sequence"/>
</dbReference>
<feature type="transmembrane region" description="Helical" evidence="11">
    <location>
        <begin position="24"/>
        <end position="46"/>
    </location>
</feature>
<comment type="similarity">
    <text evidence="11">Belongs to the KdpC family.</text>
</comment>
<keyword evidence="6 11" id="KW-0067">ATP-binding</keyword>
<keyword evidence="1 11" id="KW-0813">Transport</keyword>
<evidence type="ECO:0000256" key="5">
    <source>
        <dbReference type="ARBA" id="ARBA00022741"/>
    </source>
</evidence>
<dbReference type="GO" id="GO:0016787">
    <property type="term" value="F:hydrolase activity"/>
    <property type="evidence" value="ECO:0007669"/>
    <property type="project" value="UniProtKB-KW"/>
</dbReference>
<comment type="caution">
    <text evidence="12">The sequence shown here is derived from an EMBL/GenBank/DDBJ whole genome shotgun (WGS) entry which is preliminary data.</text>
</comment>
<dbReference type="EMBL" id="LBNE01000007">
    <property type="protein sequence ID" value="KKO71422.1"/>
    <property type="molecule type" value="Genomic_DNA"/>
</dbReference>
<dbReference type="NCBIfam" id="NF001454">
    <property type="entry name" value="PRK00315.1"/>
    <property type="match status" value="1"/>
</dbReference>
<dbReference type="PIRSF" id="PIRSF001296">
    <property type="entry name" value="K_ATPase_KdpC"/>
    <property type="match status" value="1"/>
</dbReference>
<evidence type="ECO:0000256" key="1">
    <source>
        <dbReference type="ARBA" id="ARBA00022448"/>
    </source>
</evidence>
<evidence type="ECO:0000256" key="9">
    <source>
        <dbReference type="ARBA" id="ARBA00023065"/>
    </source>
</evidence>
<evidence type="ECO:0000256" key="11">
    <source>
        <dbReference type="HAMAP-Rule" id="MF_00276"/>
    </source>
</evidence>
<name>A0A171KRA5_9BURK</name>
<evidence type="ECO:0000256" key="8">
    <source>
        <dbReference type="ARBA" id="ARBA00022989"/>
    </source>
</evidence>
<keyword evidence="9 11" id="KW-0406">Ion transport</keyword>
<accession>A0A171KRA5</accession>
<reference evidence="12 13" key="1">
    <citation type="submission" date="2015-04" db="EMBL/GenBank/DDBJ databases">
        <title>Genome sequence of Kerstersia gyiorum CG1.</title>
        <authorList>
            <person name="Greninger A.L."/>
            <person name="Kozyreva V."/>
            <person name="Chaturvedi V."/>
        </authorList>
    </citation>
    <scope>NUCLEOTIDE SEQUENCE [LARGE SCALE GENOMIC DNA]</scope>
    <source>
        <strain evidence="12 13">CG1</strain>
    </source>
</reference>
<evidence type="ECO:0000256" key="7">
    <source>
        <dbReference type="ARBA" id="ARBA00022958"/>
    </source>
</evidence>
<gene>
    <name evidence="11" type="primary">kdpC</name>
    <name evidence="12" type="ORF">AAV32_11250</name>
</gene>
<keyword evidence="12" id="KW-0378">Hydrolase</keyword>
<comment type="function">
    <text evidence="11">Part of the high-affinity ATP-driven potassium transport (or Kdp) system, which catalyzes the hydrolysis of ATP coupled with the electrogenic transport of potassium into the cytoplasm. This subunit acts as a catalytic chaperone that increases the ATP-binding affinity of the ATP-hydrolyzing subunit KdpB by the formation of a transient KdpB/KdpC/ATP ternary complex.</text>
</comment>
<keyword evidence="10 11" id="KW-0472">Membrane</keyword>
<dbReference type="HAMAP" id="MF_00276">
    <property type="entry name" value="KdpC"/>
    <property type="match status" value="1"/>
</dbReference>
<dbReference type="NCBIfam" id="TIGR00681">
    <property type="entry name" value="kdpC"/>
    <property type="match status" value="1"/>
</dbReference>
<dbReference type="RefSeq" id="WP_068371835.1">
    <property type="nucleotide sequence ID" value="NZ_LBNE01000007.1"/>
</dbReference>
<keyword evidence="7 11" id="KW-0630">Potassium</keyword>
<keyword evidence="8 11" id="KW-1133">Transmembrane helix</keyword>
<dbReference type="PANTHER" id="PTHR30042:SF2">
    <property type="entry name" value="POTASSIUM-TRANSPORTING ATPASE KDPC SUBUNIT"/>
    <property type="match status" value="1"/>
</dbReference>
<organism evidence="12 13">
    <name type="scientific">Kerstersia gyiorum</name>
    <dbReference type="NCBI Taxonomy" id="206506"/>
    <lineage>
        <taxon>Bacteria</taxon>
        <taxon>Pseudomonadati</taxon>
        <taxon>Pseudomonadota</taxon>
        <taxon>Betaproteobacteria</taxon>
        <taxon>Burkholderiales</taxon>
        <taxon>Alcaligenaceae</taxon>
        <taxon>Kerstersia</taxon>
    </lineage>
</organism>
<keyword evidence="2 11" id="KW-1003">Cell membrane</keyword>
<keyword evidence="13" id="KW-1185">Reference proteome</keyword>
<dbReference type="PATRIC" id="fig|206506.3.peg.2399"/>
<comment type="subunit">
    <text evidence="11">The system is composed of three essential subunits: KdpA, KdpB and KdpC.</text>
</comment>
<proteinExistence type="inferred from homology"/>
<dbReference type="STRING" id="206506.AAV32_11250"/>
<evidence type="ECO:0000256" key="6">
    <source>
        <dbReference type="ARBA" id="ARBA00022840"/>
    </source>
</evidence>
<dbReference type="Pfam" id="PF02669">
    <property type="entry name" value="KdpC"/>
    <property type="match status" value="1"/>
</dbReference>
<evidence type="ECO:0000256" key="2">
    <source>
        <dbReference type="ARBA" id="ARBA00022475"/>
    </source>
</evidence>
<evidence type="ECO:0000256" key="10">
    <source>
        <dbReference type="ARBA" id="ARBA00023136"/>
    </source>
</evidence>
<dbReference type="AlphaFoldDB" id="A0A171KRA5"/>
<keyword evidence="3 11" id="KW-0633">Potassium transport</keyword>
<evidence type="ECO:0000256" key="4">
    <source>
        <dbReference type="ARBA" id="ARBA00022692"/>
    </source>
</evidence>
<dbReference type="GO" id="GO:0005524">
    <property type="term" value="F:ATP binding"/>
    <property type="evidence" value="ECO:0007669"/>
    <property type="project" value="UniProtKB-UniRule"/>
</dbReference>
<keyword evidence="5 11" id="KW-0547">Nucleotide-binding</keyword>